<proteinExistence type="predicted"/>
<dbReference type="Proteomes" id="UP000658258">
    <property type="component" value="Unassembled WGS sequence"/>
</dbReference>
<evidence type="ECO:0000313" key="2">
    <source>
        <dbReference type="Proteomes" id="UP000658258"/>
    </source>
</evidence>
<keyword evidence="2" id="KW-1185">Reference proteome</keyword>
<comment type="caution">
    <text evidence="1">The sequence shown here is derived from an EMBL/GenBank/DDBJ whole genome shotgun (WGS) entry which is preliminary data.</text>
</comment>
<organism evidence="1 2">
    <name type="scientific">Roseivirga thermotolerans</name>
    <dbReference type="NCBI Taxonomy" id="1758176"/>
    <lineage>
        <taxon>Bacteria</taxon>
        <taxon>Pseudomonadati</taxon>
        <taxon>Bacteroidota</taxon>
        <taxon>Cytophagia</taxon>
        <taxon>Cytophagales</taxon>
        <taxon>Roseivirgaceae</taxon>
        <taxon>Roseivirga</taxon>
    </lineage>
</organism>
<accession>A0ABQ3IBY1</accession>
<evidence type="ECO:0000313" key="1">
    <source>
        <dbReference type="EMBL" id="GHE75680.1"/>
    </source>
</evidence>
<dbReference type="RefSeq" id="WP_189631688.1">
    <property type="nucleotide sequence ID" value="NZ_BNAG01000006.1"/>
</dbReference>
<sequence>MEQRDQEFYNVFKKYKALKKMKDTSHLAMQTYFAKRLEALQLFFDRLHGARLRDRLFEVYDELCPDDEIKDILEYFSLKEDERGVQVSAYDFPGVQATVSIRLFPMRIEMKSLTTDYKEVLWSAA</sequence>
<name>A0ABQ3IBY1_9BACT</name>
<protein>
    <submittedName>
        <fullName evidence="1">Uncharacterized protein</fullName>
    </submittedName>
</protein>
<gene>
    <name evidence="1" type="ORF">GCM10011340_35760</name>
</gene>
<dbReference type="EMBL" id="BNAG01000006">
    <property type="protein sequence ID" value="GHE75680.1"/>
    <property type="molecule type" value="Genomic_DNA"/>
</dbReference>
<reference evidence="2" key="1">
    <citation type="journal article" date="2019" name="Int. J. Syst. Evol. Microbiol.">
        <title>The Global Catalogue of Microorganisms (GCM) 10K type strain sequencing project: providing services to taxonomists for standard genome sequencing and annotation.</title>
        <authorList>
            <consortium name="The Broad Institute Genomics Platform"/>
            <consortium name="The Broad Institute Genome Sequencing Center for Infectious Disease"/>
            <person name="Wu L."/>
            <person name="Ma J."/>
        </authorList>
    </citation>
    <scope>NUCLEOTIDE SEQUENCE [LARGE SCALE GENOMIC DNA]</scope>
    <source>
        <strain evidence="2">CGMCC 1.15111</strain>
    </source>
</reference>